<dbReference type="OrthoDB" id="2751550at2759"/>
<keyword evidence="2" id="KW-1185">Reference proteome</keyword>
<protein>
    <submittedName>
        <fullName evidence="1">Uncharacterized protein</fullName>
    </submittedName>
</protein>
<gene>
    <name evidence="1" type="ORF">PsYK624_140020</name>
</gene>
<organism evidence="1 2">
    <name type="scientific">Phanerochaete sordida</name>
    <dbReference type="NCBI Taxonomy" id="48140"/>
    <lineage>
        <taxon>Eukaryota</taxon>
        <taxon>Fungi</taxon>
        <taxon>Dikarya</taxon>
        <taxon>Basidiomycota</taxon>
        <taxon>Agaricomycotina</taxon>
        <taxon>Agaricomycetes</taxon>
        <taxon>Polyporales</taxon>
        <taxon>Phanerochaetaceae</taxon>
        <taxon>Phanerochaete</taxon>
    </lineage>
</organism>
<dbReference type="Proteomes" id="UP000703269">
    <property type="component" value="Unassembled WGS sequence"/>
</dbReference>
<evidence type="ECO:0000313" key="1">
    <source>
        <dbReference type="EMBL" id="GJE97781.1"/>
    </source>
</evidence>
<dbReference type="Gene3D" id="3.40.50.2000">
    <property type="entry name" value="Glycogen Phosphorylase B"/>
    <property type="match status" value="1"/>
</dbReference>
<evidence type="ECO:0000313" key="2">
    <source>
        <dbReference type="Proteomes" id="UP000703269"/>
    </source>
</evidence>
<dbReference type="SUPFAM" id="SSF53756">
    <property type="entry name" value="UDP-Glycosyltransferase/glycogen phosphorylase"/>
    <property type="match status" value="1"/>
</dbReference>
<reference evidence="1 2" key="1">
    <citation type="submission" date="2021-08" db="EMBL/GenBank/DDBJ databases">
        <title>Draft Genome Sequence of Phanerochaete sordida strain YK-624.</title>
        <authorList>
            <person name="Mori T."/>
            <person name="Dohra H."/>
            <person name="Suzuki T."/>
            <person name="Kawagishi H."/>
            <person name="Hirai H."/>
        </authorList>
    </citation>
    <scope>NUCLEOTIDE SEQUENCE [LARGE SCALE GENOMIC DNA]</scope>
    <source>
        <strain evidence="1 2">YK-624</strain>
    </source>
</reference>
<dbReference type="AlphaFoldDB" id="A0A9P3LJR0"/>
<dbReference type="EMBL" id="BPQB01000076">
    <property type="protein sequence ID" value="GJE97781.1"/>
    <property type="molecule type" value="Genomic_DNA"/>
</dbReference>
<proteinExistence type="predicted"/>
<sequence length="113" mass="11843">PPPPPRRICWPLGADQPANAAHLTAGLGIAYELTAVRTGAHASKPLRRTGAAPACTLAAAREEMREVLREVFGRDGEQKRARVLELRGVAAGMWREGGGARAAAAQLLDAIAA</sequence>
<feature type="non-terminal residue" evidence="1">
    <location>
        <position position="1"/>
    </location>
</feature>
<name>A0A9P3LJR0_9APHY</name>
<accession>A0A9P3LJR0</accession>
<comment type="caution">
    <text evidence="1">The sequence shown here is derived from an EMBL/GenBank/DDBJ whole genome shotgun (WGS) entry which is preliminary data.</text>
</comment>